<accession>A0A1E7DRC5</accession>
<dbReference type="Pfam" id="PF00239">
    <property type="entry name" value="Resolvase"/>
    <property type="match status" value="1"/>
</dbReference>
<dbReference type="STRING" id="1714016.BA724_01650"/>
<dbReference type="InterPro" id="IPR025827">
    <property type="entry name" value="Zn_ribbon_recom_dom"/>
</dbReference>
<evidence type="ECO:0000256" key="6">
    <source>
        <dbReference type="SAM" id="Coils"/>
    </source>
</evidence>
<evidence type="ECO:0000313" key="9">
    <source>
        <dbReference type="EMBL" id="OES45545.1"/>
    </source>
</evidence>
<dbReference type="InterPro" id="IPR006119">
    <property type="entry name" value="Resolv_N"/>
</dbReference>
<dbReference type="Pfam" id="PF07508">
    <property type="entry name" value="Recombinase"/>
    <property type="match status" value="1"/>
</dbReference>
<sequence>MKSALYIRVSTEEQAQHGYSLAAQEERLRAYAMSQDWEIVKIYRDEGRSAKDLKREQLQRMLTDLKGGLFEVVLVYRLDRLTRSVIDLYKLLKIFDEHNVKFKSATEVYDTTTAIGRLFITLVAALAQWERENLAERVKFGMLKKASLGEWTGGVIPYGYAFDGQSLQVIKNEADIIKKIFKMGKTKGMESIASALNQEGCRTKKGFHWSGFSVHYILRNPVYIGIFRYNDGSGKTYQSLEDQRTFKSDHIEPIITEEAFWEIQKILDRRKHNSGKASTGKYYFTSVLRCGKCGASMTGTAYKYKEKNGEITKTKYYRCSNKVKMKSCTMPQIKESRLAEELIRVFDDLTKSWFSKSQTKRIVDLDDNAKAAANELDKIRKAIDKYKLMFINDLIDIEELNNQLSVLKTQEKNVTAELNKQSETENVAELSTQELENLIYHFKSVWDIAEDEERKQLITSIFSEIVIDANEESSYGPGTSKQFWFVRAK</sequence>
<dbReference type="InterPro" id="IPR011109">
    <property type="entry name" value="DNA_bind_recombinase_dom"/>
</dbReference>
<dbReference type="PROSITE" id="PS51737">
    <property type="entry name" value="RECOMBINASE_DNA_BIND"/>
    <property type="match status" value="1"/>
</dbReference>
<keyword evidence="6" id="KW-0175">Coiled coil</keyword>
<dbReference type="GO" id="GO:0000150">
    <property type="term" value="F:DNA strand exchange activity"/>
    <property type="evidence" value="ECO:0007669"/>
    <property type="project" value="InterPro"/>
</dbReference>
<dbReference type="Gene3D" id="3.40.50.1390">
    <property type="entry name" value="Resolvase, N-terminal catalytic domain"/>
    <property type="match status" value="1"/>
</dbReference>
<dbReference type="GO" id="GO:0015074">
    <property type="term" value="P:DNA integration"/>
    <property type="evidence" value="ECO:0007669"/>
    <property type="project" value="UniProtKB-KW"/>
</dbReference>
<dbReference type="CDD" id="cd00338">
    <property type="entry name" value="Ser_Recombinase"/>
    <property type="match status" value="1"/>
</dbReference>
<dbReference type="PANTHER" id="PTHR30461">
    <property type="entry name" value="DNA-INVERTASE FROM LAMBDOID PROPHAGE"/>
    <property type="match status" value="1"/>
</dbReference>
<dbReference type="InterPro" id="IPR036162">
    <property type="entry name" value="Resolvase-like_N_sf"/>
</dbReference>
<dbReference type="SUPFAM" id="SSF53041">
    <property type="entry name" value="Resolvase-like"/>
    <property type="match status" value="1"/>
</dbReference>
<evidence type="ECO:0000256" key="3">
    <source>
        <dbReference type="ARBA" id="ARBA00023172"/>
    </source>
</evidence>
<dbReference type="PANTHER" id="PTHR30461:SF23">
    <property type="entry name" value="DNA RECOMBINASE-RELATED"/>
    <property type="match status" value="1"/>
</dbReference>
<dbReference type="InterPro" id="IPR050639">
    <property type="entry name" value="SSR_resolvase"/>
</dbReference>
<dbReference type="InterPro" id="IPR038109">
    <property type="entry name" value="DNA_bind_recomb_sf"/>
</dbReference>
<evidence type="ECO:0000259" key="8">
    <source>
        <dbReference type="PROSITE" id="PS51737"/>
    </source>
</evidence>
<feature type="coiled-coil region" evidence="6">
    <location>
        <begin position="362"/>
        <end position="417"/>
    </location>
</feature>
<protein>
    <recommendedName>
        <fullName evidence="11">Resolvase</fullName>
    </recommendedName>
</protein>
<evidence type="ECO:0008006" key="11">
    <source>
        <dbReference type="Google" id="ProtNLM"/>
    </source>
</evidence>
<evidence type="ECO:0000259" key="7">
    <source>
        <dbReference type="PROSITE" id="PS51736"/>
    </source>
</evidence>
<dbReference type="RefSeq" id="WP_069937544.1">
    <property type="nucleotide sequence ID" value="NZ_MAMP01000012.1"/>
</dbReference>
<comment type="caution">
    <text evidence="9">The sequence shown here is derived from an EMBL/GenBank/DDBJ whole genome shotgun (WGS) entry which is preliminary data.</text>
</comment>
<keyword evidence="1" id="KW-0229">DNA integration</keyword>
<evidence type="ECO:0000256" key="1">
    <source>
        <dbReference type="ARBA" id="ARBA00022908"/>
    </source>
</evidence>
<dbReference type="PROSITE" id="PS51736">
    <property type="entry name" value="RECOMBINASES_3"/>
    <property type="match status" value="1"/>
</dbReference>
<evidence type="ECO:0000256" key="5">
    <source>
        <dbReference type="PROSITE-ProRule" id="PRU10137"/>
    </source>
</evidence>
<dbReference type="PROSITE" id="PS00397">
    <property type="entry name" value="RECOMBINASES_1"/>
    <property type="match status" value="1"/>
</dbReference>
<feature type="active site" description="O-(5'-phospho-DNA)-serine intermediate" evidence="4 5">
    <location>
        <position position="10"/>
    </location>
</feature>
<dbReference type="Pfam" id="PF13408">
    <property type="entry name" value="Zn_ribbon_recom"/>
    <property type="match status" value="1"/>
</dbReference>
<dbReference type="AlphaFoldDB" id="A0A1E7DRC5"/>
<dbReference type="EMBL" id="MAMP01000012">
    <property type="protein sequence ID" value="OES45545.1"/>
    <property type="molecule type" value="Genomic_DNA"/>
</dbReference>
<feature type="domain" description="Recombinase" evidence="8">
    <location>
        <begin position="157"/>
        <end position="273"/>
    </location>
</feature>
<dbReference type="Gene3D" id="3.90.1750.20">
    <property type="entry name" value="Putative Large Serine Recombinase, Chain B, Domain 2"/>
    <property type="match status" value="1"/>
</dbReference>
<keyword evidence="3" id="KW-0233">DNA recombination</keyword>
<dbReference type="SMART" id="SM00857">
    <property type="entry name" value="Resolvase"/>
    <property type="match status" value="1"/>
</dbReference>
<name>A0A1E7DRC5_9BACI</name>
<reference evidence="9 10" key="1">
    <citation type="submission" date="2016-06" db="EMBL/GenBank/DDBJ databases">
        <title>Domibacillus iocasae genome sequencing.</title>
        <authorList>
            <person name="Verma A."/>
            <person name="Pal Y."/>
            <person name="Ojha A.K."/>
            <person name="Krishnamurthi S."/>
        </authorList>
    </citation>
    <scope>NUCLEOTIDE SEQUENCE [LARGE SCALE GENOMIC DNA]</scope>
    <source>
        <strain evidence="9 10">DSM 29979</strain>
    </source>
</reference>
<proteinExistence type="predicted"/>
<evidence type="ECO:0000313" key="10">
    <source>
        <dbReference type="Proteomes" id="UP000095658"/>
    </source>
</evidence>
<keyword evidence="10" id="KW-1185">Reference proteome</keyword>
<evidence type="ECO:0000256" key="2">
    <source>
        <dbReference type="ARBA" id="ARBA00023125"/>
    </source>
</evidence>
<dbReference type="GO" id="GO:0003677">
    <property type="term" value="F:DNA binding"/>
    <property type="evidence" value="ECO:0007669"/>
    <property type="project" value="UniProtKB-KW"/>
</dbReference>
<gene>
    <name evidence="9" type="ORF">BA724_01650</name>
</gene>
<evidence type="ECO:0000256" key="4">
    <source>
        <dbReference type="PIRSR" id="PIRSR606118-50"/>
    </source>
</evidence>
<dbReference type="Proteomes" id="UP000095658">
    <property type="component" value="Unassembled WGS sequence"/>
</dbReference>
<feature type="domain" description="Resolvase/invertase-type recombinase catalytic" evidence="7">
    <location>
        <begin position="2"/>
        <end position="149"/>
    </location>
</feature>
<organism evidence="9 10">
    <name type="scientific">Domibacillus iocasae</name>
    <dbReference type="NCBI Taxonomy" id="1714016"/>
    <lineage>
        <taxon>Bacteria</taxon>
        <taxon>Bacillati</taxon>
        <taxon>Bacillota</taxon>
        <taxon>Bacilli</taxon>
        <taxon>Bacillales</taxon>
        <taxon>Bacillaceae</taxon>
        <taxon>Domibacillus</taxon>
    </lineage>
</organism>
<keyword evidence="2" id="KW-0238">DNA-binding</keyword>
<dbReference type="InterPro" id="IPR006118">
    <property type="entry name" value="Recombinase_CS"/>
</dbReference>